<sequence>MRHFRVEDHCERWLIRHRMIPLGHVFAEPTLRVPDGPRIEIHLFP</sequence>
<dbReference type="AlphaFoldDB" id="A0A450U3L8"/>
<dbReference type="EMBL" id="CAADFE010000139">
    <property type="protein sequence ID" value="VFJ77767.1"/>
    <property type="molecule type" value="Genomic_DNA"/>
</dbReference>
<gene>
    <name evidence="1" type="ORF">BECKFW1821C_GA0114237_11396</name>
</gene>
<protein>
    <submittedName>
        <fullName evidence="1">Uncharacterized protein</fullName>
    </submittedName>
</protein>
<reference evidence="1" key="1">
    <citation type="submission" date="2019-02" db="EMBL/GenBank/DDBJ databases">
        <authorList>
            <person name="Gruber-Vodicka R. H."/>
            <person name="Seah K. B. B."/>
        </authorList>
    </citation>
    <scope>NUCLEOTIDE SEQUENCE</scope>
    <source>
        <strain evidence="1">BECK_BZ131</strain>
    </source>
</reference>
<proteinExistence type="predicted"/>
<evidence type="ECO:0000313" key="1">
    <source>
        <dbReference type="EMBL" id="VFJ77767.1"/>
    </source>
</evidence>
<name>A0A450U3L8_9GAMM</name>
<accession>A0A450U3L8</accession>
<organism evidence="1">
    <name type="scientific">Candidatus Kentrum sp. FW</name>
    <dbReference type="NCBI Taxonomy" id="2126338"/>
    <lineage>
        <taxon>Bacteria</taxon>
        <taxon>Pseudomonadati</taxon>
        <taxon>Pseudomonadota</taxon>
        <taxon>Gammaproteobacteria</taxon>
        <taxon>Candidatus Kentrum</taxon>
    </lineage>
</organism>